<protein>
    <submittedName>
        <fullName evidence="2">Hemolysin-type calcium-binding region</fullName>
    </submittedName>
</protein>
<name>A0A656HGD9_THINJ</name>
<organism evidence="2 3">
    <name type="scientific">Thiothrix nivea (strain ATCC 35100 / DSM 5205 / JP2)</name>
    <dbReference type="NCBI Taxonomy" id="870187"/>
    <lineage>
        <taxon>Bacteria</taxon>
        <taxon>Pseudomonadati</taxon>
        <taxon>Pseudomonadota</taxon>
        <taxon>Gammaproteobacteria</taxon>
        <taxon>Thiotrichales</taxon>
        <taxon>Thiotrichaceae</taxon>
        <taxon>Thiothrix</taxon>
    </lineage>
</organism>
<gene>
    <name evidence="2" type="ORF">Thini_1676</name>
</gene>
<dbReference type="Pfam" id="PF00353">
    <property type="entry name" value="HemolysinCabind"/>
    <property type="match status" value="3"/>
</dbReference>
<proteinExistence type="predicted"/>
<evidence type="ECO:0000313" key="3">
    <source>
        <dbReference type="Proteomes" id="UP000005317"/>
    </source>
</evidence>
<accession>A0A656HGD9</accession>
<dbReference type="InterPro" id="IPR011049">
    <property type="entry name" value="Serralysin-like_metalloprot_C"/>
</dbReference>
<dbReference type="InterPro" id="IPR001343">
    <property type="entry name" value="Hemolysn_Ca-bd"/>
</dbReference>
<dbReference type="GO" id="GO:0005509">
    <property type="term" value="F:calcium ion binding"/>
    <property type="evidence" value="ECO:0007669"/>
    <property type="project" value="InterPro"/>
</dbReference>
<reference evidence="3" key="1">
    <citation type="journal article" date="2011" name="Stand. Genomic Sci.">
        <title>Genome sequence of the filamentous, gliding Thiothrix nivea neotype strain (JP2(T)).</title>
        <authorList>
            <person name="Lapidus A."/>
            <person name="Nolan M."/>
            <person name="Lucas S."/>
            <person name="Glavina Del Rio T."/>
            <person name="Tice H."/>
            <person name="Cheng J.F."/>
            <person name="Tapia R."/>
            <person name="Han C."/>
            <person name="Goodwin L."/>
            <person name="Pitluck S."/>
            <person name="Liolios K."/>
            <person name="Pagani I."/>
            <person name="Ivanova N."/>
            <person name="Huntemann M."/>
            <person name="Mavromatis K."/>
            <person name="Mikhailova N."/>
            <person name="Pati A."/>
            <person name="Chen A."/>
            <person name="Palaniappan K."/>
            <person name="Land M."/>
            <person name="Brambilla E.M."/>
            <person name="Rohde M."/>
            <person name="Abt B."/>
            <person name="Verbarg S."/>
            <person name="Goker M."/>
            <person name="Bristow J."/>
            <person name="Eisen J.A."/>
            <person name="Markowitz V."/>
            <person name="Hugenholtz P."/>
            <person name="Kyrpides N.C."/>
            <person name="Klenk H.P."/>
            <person name="Woyke T."/>
        </authorList>
    </citation>
    <scope>NUCLEOTIDE SEQUENCE [LARGE SCALE GENOMIC DNA]</scope>
    <source>
        <strain evidence="3">ATCC 35100 / DSM 5205 / JP2</strain>
    </source>
</reference>
<dbReference type="Proteomes" id="UP000005317">
    <property type="component" value="Unassembled WGS sequence"/>
</dbReference>
<dbReference type="EMBL" id="JH651384">
    <property type="protein sequence ID" value="EIJ34259.1"/>
    <property type="molecule type" value="Genomic_DNA"/>
</dbReference>
<keyword evidence="3" id="KW-1185">Reference proteome</keyword>
<dbReference type="OrthoDB" id="8612880at2"/>
<dbReference type="RefSeq" id="WP_002708192.1">
    <property type="nucleotide sequence ID" value="NZ_JH651384.1"/>
</dbReference>
<dbReference type="PRINTS" id="PR00313">
    <property type="entry name" value="CABNDNGRPT"/>
</dbReference>
<sequence length="1329" mass="137077">MANLTVKKSIIDLYVAYFNRVPDYEGYQYWIEQYDLGSSLTDISNEFYKAGATQFSAETGYSIGMSKEAFIRQLYDGILDRGPTSSLAPNATEVAYWVSKLDGLNGDKGALVLQMIKEIRDFDATNNAAIKEVQDKFNNKMYASFLLLEDPAGAEDIYGAYDFGETAYAGGPALTPEEKIALGKQVLTTITADVASIDETITKFVATLKAPEVEPEPEPEPEPETPVTEKTVGLSVYTDVVTANQFNAGMEYTPGGNDRVNTLQDEDKLTGVGVNPKLIAEVGNANDNGGTTITPFINGVKDFAFSFTGSSVFGAVNTIDMQDVKADGGIDRIEISRIANGPNVATLTNINLGSVNPESPEDIDLSIKKTRADANVNLLFTDAYLNSTAGDNANLFLNEVNLDSLVIEGVGGDVGFETIHVQSGSSAAGPNVIDSFVAEDLQTLYIDHNTGDGGDNALTIGNGATITDITQTITGIAEQGSLRTIDGSGFEANLDLTIVPGTFNANLDGTATDTPFTLSTGSGDDIIRVFNDTFAAAPIDLTKGVIGTNDAIHANAGTDTLALASAVNVNFLADSTSPALTPNNQADTAQVDGVDIVTVTRLANAGVIGTAELVVDMNQMLGDQAVVLQNMADANDGVTTFTLHDLSAAEAAAIAIKHSNNTNNGIADTVINVATALEGQVDTVGVEIQSASNNDARFNFTLNTDAVTPVVPATTPVTYQKAITNLTITDSDSETNTVQLDDAADYTGTVTIKGGSAGTTLNLDAFENALGLDLSGVTAGDLFTGTAAGSMANTPGSNAGALVASVVDASAAVSNVVVRLGGTNATTPSTAAQTVTMGSGNDLVIMDTLNESHAGLTNIDTLNGGAGTDTLALGGNVMVSIGQTEWQNVSNFEVIRLLGNDVVATPGLGVPGAYNLTLTDTLISNNGVAQADGSRLIAIVNDNDTANDTANAANTAGTGVERSAVIDATALSVNRNFSYNGEEGVSATTDRFILSDSTVNGRNSIDGGALDTSNLTWGGNLDVMEVRGQAVVSASAGDLTGMKNIGTLEFTNPTTLPVTSTLELTSAAIDALVDSYHTASATEVEVLNVLVGDNVNLQLDTTGVDGTKFAVNVTGSAGVNGITTTTLNDNIFAGAGDDVVNSGAGDDFVQAGAGNDTVNAGIGADVVFGDTGNDILNGEDGDDYLDGDADNDTLNGGAGADTLIGDVGVDTLTGGADADLFQFFTGDSGITLATADTITDFQFGVDQIYVDVAAGTALNYFEGTHAGFAASLAAANFDFTNFGTTFYFSEDTVEGMGLLFIDTNADGAAEEVIQLTGVTLATFDFTSLI</sequence>
<evidence type="ECO:0000313" key="2">
    <source>
        <dbReference type="EMBL" id="EIJ34259.1"/>
    </source>
</evidence>
<dbReference type="Gene3D" id="2.150.10.10">
    <property type="entry name" value="Serralysin-like metalloprotease, C-terminal"/>
    <property type="match status" value="2"/>
</dbReference>
<dbReference type="SUPFAM" id="SSF51120">
    <property type="entry name" value="beta-Roll"/>
    <property type="match status" value="1"/>
</dbReference>
<keyword evidence="1" id="KW-0106">Calcium</keyword>
<evidence type="ECO:0000256" key="1">
    <source>
        <dbReference type="ARBA" id="ARBA00022837"/>
    </source>
</evidence>